<dbReference type="Gene3D" id="3.30.70.1990">
    <property type="match status" value="1"/>
</dbReference>
<dbReference type="InterPro" id="IPR050464">
    <property type="entry name" value="Zeta_carotene_desat/Oxidored"/>
</dbReference>
<dbReference type="GO" id="GO:0016491">
    <property type="term" value="F:oxidoreductase activity"/>
    <property type="evidence" value="ECO:0007669"/>
    <property type="project" value="InterPro"/>
</dbReference>
<dbReference type="SUPFAM" id="SSF51905">
    <property type="entry name" value="FAD/NAD(P)-binding domain"/>
    <property type="match status" value="1"/>
</dbReference>
<feature type="domain" description="Amine oxidase" evidence="1">
    <location>
        <begin position="39"/>
        <end position="316"/>
    </location>
</feature>
<name>A0AAE9GHV8_9LEPT</name>
<dbReference type="AlphaFoldDB" id="A0AAE9GHV8"/>
<organism evidence="2 3">
    <name type="scientific">Leptospira noguchii</name>
    <dbReference type="NCBI Taxonomy" id="28182"/>
    <lineage>
        <taxon>Bacteria</taxon>
        <taxon>Pseudomonadati</taxon>
        <taxon>Spirochaetota</taxon>
        <taxon>Spirochaetia</taxon>
        <taxon>Leptospirales</taxon>
        <taxon>Leptospiraceae</taxon>
        <taxon>Leptospira</taxon>
    </lineage>
</organism>
<dbReference type="Gene3D" id="1.10.405.20">
    <property type="match status" value="1"/>
</dbReference>
<dbReference type="Pfam" id="PF01593">
    <property type="entry name" value="Amino_oxidase"/>
    <property type="match status" value="1"/>
</dbReference>
<evidence type="ECO:0000259" key="1">
    <source>
        <dbReference type="Pfam" id="PF01593"/>
    </source>
</evidence>
<proteinExistence type="predicted"/>
<dbReference type="PANTHER" id="PTHR42923">
    <property type="entry name" value="PROTOPORPHYRINOGEN OXIDASE"/>
    <property type="match status" value="1"/>
</dbReference>
<gene>
    <name evidence="2" type="ORF">MAL03_19660</name>
</gene>
<dbReference type="FunFam" id="1.10.405.20:FF:000001">
    <property type="entry name" value="Amine oxidase"/>
    <property type="match status" value="1"/>
</dbReference>
<evidence type="ECO:0000313" key="2">
    <source>
        <dbReference type="EMBL" id="UOG58548.1"/>
    </source>
</evidence>
<reference evidence="2" key="1">
    <citation type="submission" date="2022-02" db="EMBL/GenBank/DDBJ databases">
        <title>The genetically variable rfb locus in Leptospira is a mobile cassette and a molecular signature of serovar identity.</title>
        <authorList>
            <person name="Nieves C."/>
            <person name="Vincent A.T."/>
            <person name="Zarantonelli L."/>
            <person name="Picardeau M."/>
            <person name="Veyrier F.J."/>
            <person name="Buschiazzo A."/>
        </authorList>
    </citation>
    <scope>NUCLEOTIDE SEQUENCE</scope>
    <source>
        <strain evidence="2">IP1512017</strain>
    </source>
</reference>
<evidence type="ECO:0000313" key="3">
    <source>
        <dbReference type="Proteomes" id="UP000829829"/>
    </source>
</evidence>
<dbReference type="RefSeq" id="WP_243816107.1">
    <property type="nucleotide sequence ID" value="NZ_CP091958.1"/>
</dbReference>
<dbReference type="InterPro" id="IPR036188">
    <property type="entry name" value="FAD/NAD-bd_sf"/>
</dbReference>
<dbReference type="InterPro" id="IPR002937">
    <property type="entry name" value="Amino_oxidase"/>
</dbReference>
<dbReference type="Proteomes" id="UP000829829">
    <property type="component" value="Chromosome 2"/>
</dbReference>
<dbReference type="Gene3D" id="3.50.50.60">
    <property type="entry name" value="FAD/NAD(P)-binding domain"/>
    <property type="match status" value="1"/>
</dbReference>
<protein>
    <submittedName>
        <fullName evidence="2">NAD(P)-binding protein</fullName>
    </submittedName>
</protein>
<sequence length="448" mass="51901">MKNNLKKEPSHFVPKNKIRNQKTREPKKKESIAIIGTGISGMGCAHFLQKDFDLKIFEKESYIGGHTNTIDVIEEEKLIPIDTGFIVFNHVTYPNLKRLFEELDVPTKKTSMSFSVQHVSDGLEFCGSGIGGLFAQKKNLINPRFFRLLYNINRFNKKATDILEDPKYLNYTLEDFVIEQGYHRDLLEYYLVPMSSAVWSMVEDKMLKFPAFLLVKFFLNHGFLGLNAQHQWYTVQEGSKEYVKRLTASILNKFQLNLEVKSVEPVGNKVGITLKKGKLELFDKVILATHADTSLKLLSKPSVLQRQLLKEFKYQKNVATLHTDSSAMPKTKAAWSSWNYRMEKIRGEMKTFTVYWMNSLQKVSNKKNYYVSINDPGTVDKKKIIQEIEYSHPLFSVESFKAQDKLFELNSQGNIFFCGSYFRNGFHEDGLWSAKLLSETLLNRRIWN</sequence>
<dbReference type="EMBL" id="CP091958">
    <property type="protein sequence ID" value="UOG58548.1"/>
    <property type="molecule type" value="Genomic_DNA"/>
</dbReference>
<dbReference type="PANTHER" id="PTHR42923:SF17">
    <property type="entry name" value="AMINE OXIDASE DOMAIN-CONTAINING PROTEIN"/>
    <property type="match status" value="1"/>
</dbReference>
<accession>A0AAE9GHV8</accession>